<dbReference type="Pfam" id="PF10105">
    <property type="entry name" value="DUF2344"/>
    <property type="match status" value="1"/>
</dbReference>
<sequence length="238" mass="25571">MSASQRAQPAQQAPPVQKLRVRYAKRGRARFTSHRDFGRAFERALRRAGVPMAYSSGFSPHPRISYANASPTVAASEAEYLELGLSQECDPAKVREALDAALPPGLDVLEVVVAPTGALADLLTGSLWRITVVGVGRDVVDRAVASFMSRESVEVQRLTKNGIRSFDARQAVVLLASSDAGLDLVTRHQEPLVRPDDVLAGLAVVEAGFTPIEVPVLTRISQGRLDASTASIADPFRC</sequence>
<protein>
    <recommendedName>
        <fullName evidence="1">DUF2344 domain-containing protein</fullName>
    </recommendedName>
</protein>
<reference evidence="2" key="1">
    <citation type="submission" date="2020-02" db="EMBL/GenBank/DDBJ databases">
        <authorList>
            <person name="Meier V. D."/>
        </authorList>
    </citation>
    <scope>NUCLEOTIDE SEQUENCE</scope>
    <source>
        <strain evidence="2">AVDCRST_MAG75</strain>
    </source>
</reference>
<name>A0A6J4P8A3_9ACTN</name>
<dbReference type="NCBIfam" id="TIGR03936">
    <property type="entry name" value="sam_1_link_chp"/>
    <property type="match status" value="1"/>
</dbReference>
<gene>
    <name evidence="2" type="ORF">AVDCRST_MAG75-2515</name>
</gene>
<dbReference type="EMBL" id="CADCUO010000178">
    <property type="protein sequence ID" value="CAA9407168.1"/>
    <property type="molecule type" value="Genomic_DNA"/>
</dbReference>
<accession>A0A6J4P8A3</accession>
<organism evidence="2">
    <name type="scientific">uncultured Propionibacteriaceae bacterium</name>
    <dbReference type="NCBI Taxonomy" id="257457"/>
    <lineage>
        <taxon>Bacteria</taxon>
        <taxon>Bacillati</taxon>
        <taxon>Actinomycetota</taxon>
        <taxon>Actinomycetes</taxon>
        <taxon>Propionibacteriales</taxon>
        <taxon>Propionibacteriaceae</taxon>
        <taxon>environmental samples</taxon>
    </lineage>
</organism>
<evidence type="ECO:0000313" key="2">
    <source>
        <dbReference type="EMBL" id="CAA9407168.1"/>
    </source>
</evidence>
<proteinExistence type="predicted"/>
<dbReference type="AlphaFoldDB" id="A0A6J4P8A3"/>
<evidence type="ECO:0000259" key="1">
    <source>
        <dbReference type="Pfam" id="PF10105"/>
    </source>
</evidence>
<dbReference type="InterPro" id="IPR018768">
    <property type="entry name" value="DUF2344"/>
</dbReference>
<feature type="domain" description="DUF2344" evidence="1">
    <location>
        <begin position="18"/>
        <end position="195"/>
    </location>
</feature>